<evidence type="ECO:0000313" key="2">
    <source>
        <dbReference type="Proteomes" id="UP000265566"/>
    </source>
</evidence>
<evidence type="ECO:0000313" key="1">
    <source>
        <dbReference type="EMBL" id="RHN71354.1"/>
    </source>
</evidence>
<dbReference type="EMBL" id="PSQE01000003">
    <property type="protein sequence ID" value="RHN71354.1"/>
    <property type="molecule type" value="Genomic_DNA"/>
</dbReference>
<reference evidence="2" key="1">
    <citation type="journal article" date="2018" name="Nat. Plants">
        <title>Whole-genome landscape of Medicago truncatula symbiotic genes.</title>
        <authorList>
            <person name="Pecrix Y."/>
            <person name="Staton S.E."/>
            <person name="Sallet E."/>
            <person name="Lelandais-Briere C."/>
            <person name="Moreau S."/>
            <person name="Carrere S."/>
            <person name="Blein T."/>
            <person name="Jardinaud M.F."/>
            <person name="Latrasse D."/>
            <person name="Zouine M."/>
            <person name="Zahm M."/>
            <person name="Kreplak J."/>
            <person name="Mayjonade B."/>
            <person name="Satge C."/>
            <person name="Perez M."/>
            <person name="Cauet S."/>
            <person name="Marande W."/>
            <person name="Chantry-Darmon C."/>
            <person name="Lopez-Roques C."/>
            <person name="Bouchez O."/>
            <person name="Berard A."/>
            <person name="Debelle F."/>
            <person name="Munos S."/>
            <person name="Bendahmane A."/>
            <person name="Berges H."/>
            <person name="Niebel A."/>
            <person name="Buitink J."/>
            <person name="Frugier F."/>
            <person name="Benhamed M."/>
            <person name="Crespi M."/>
            <person name="Gouzy J."/>
            <person name="Gamas P."/>
        </authorList>
    </citation>
    <scope>NUCLEOTIDE SEQUENCE [LARGE SCALE GENOMIC DNA]</scope>
    <source>
        <strain evidence="2">cv. Jemalong A17</strain>
    </source>
</reference>
<gene>
    <name evidence="1" type="ORF">MtrunA17_Chr3g0145341</name>
</gene>
<dbReference type="AlphaFoldDB" id="A0A396J3Q0"/>
<accession>A0A396J3Q0</accession>
<dbReference type="Gramene" id="rna20027">
    <property type="protein sequence ID" value="RHN71354.1"/>
    <property type="gene ID" value="gene20027"/>
</dbReference>
<proteinExistence type="predicted"/>
<name>A0A396J3Q0_MEDTR</name>
<protein>
    <submittedName>
        <fullName evidence="1">Uncharacterized protein</fullName>
    </submittedName>
</protein>
<dbReference type="Proteomes" id="UP000265566">
    <property type="component" value="Chromosome 3"/>
</dbReference>
<sequence>MTHEAHYSLTTPVPAHILPNPPSQATKVSFQQTKTLKKLSAVNKYSNQKIQIDQRMQKSA</sequence>
<organism evidence="1 2">
    <name type="scientific">Medicago truncatula</name>
    <name type="common">Barrel medic</name>
    <name type="synonym">Medicago tribuloides</name>
    <dbReference type="NCBI Taxonomy" id="3880"/>
    <lineage>
        <taxon>Eukaryota</taxon>
        <taxon>Viridiplantae</taxon>
        <taxon>Streptophyta</taxon>
        <taxon>Embryophyta</taxon>
        <taxon>Tracheophyta</taxon>
        <taxon>Spermatophyta</taxon>
        <taxon>Magnoliopsida</taxon>
        <taxon>eudicotyledons</taxon>
        <taxon>Gunneridae</taxon>
        <taxon>Pentapetalae</taxon>
        <taxon>rosids</taxon>
        <taxon>fabids</taxon>
        <taxon>Fabales</taxon>
        <taxon>Fabaceae</taxon>
        <taxon>Papilionoideae</taxon>
        <taxon>50 kb inversion clade</taxon>
        <taxon>NPAAA clade</taxon>
        <taxon>Hologalegina</taxon>
        <taxon>IRL clade</taxon>
        <taxon>Trifolieae</taxon>
        <taxon>Medicago</taxon>
    </lineage>
</organism>
<comment type="caution">
    <text evidence="1">The sequence shown here is derived from an EMBL/GenBank/DDBJ whole genome shotgun (WGS) entry which is preliminary data.</text>
</comment>